<dbReference type="PROSITE" id="PS51035">
    <property type="entry name" value="BAG"/>
    <property type="match status" value="1"/>
</dbReference>
<dbReference type="GO" id="GO:0005829">
    <property type="term" value="C:cytosol"/>
    <property type="evidence" value="ECO:0007669"/>
    <property type="project" value="TreeGrafter"/>
</dbReference>
<protein>
    <recommendedName>
        <fullName evidence="3">BAG domain-containing protein</fullName>
    </recommendedName>
</protein>
<reference evidence="4 5" key="1">
    <citation type="submission" date="2024-03" db="EMBL/GenBank/DDBJ databases">
        <title>The genome assembly and annotation of the cricket Gryllus longicercus Weissman &amp; Gray.</title>
        <authorList>
            <person name="Szrajer S."/>
            <person name="Gray D."/>
            <person name="Ylla G."/>
        </authorList>
    </citation>
    <scope>NUCLEOTIDE SEQUENCE [LARGE SCALE GENOMIC DNA]</scope>
    <source>
        <strain evidence="4">DAG 2021-001</strain>
        <tissue evidence="4">Whole body minus gut</tissue>
    </source>
</reference>
<dbReference type="InterPro" id="IPR003103">
    <property type="entry name" value="BAG_domain"/>
</dbReference>
<evidence type="ECO:0000313" key="5">
    <source>
        <dbReference type="Proteomes" id="UP001378592"/>
    </source>
</evidence>
<dbReference type="GO" id="GO:0000774">
    <property type="term" value="F:adenyl-nucleotide exchange factor activity"/>
    <property type="evidence" value="ECO:0007669"/>
    <property type="project" value="TreeGrafter"/>
</dbReference>
<feature type="compositionally biased region" description="Low complexity" evidence="2">
    <location>
        <begin position="313"/>
        <end position="331"/>
    </location>
</feature>
<accession>A0AAN9W584</accession>
<feature type="compositionally biased region" description="Low complexity" evidence="2">
    <location>
        <begin position="222"/>
        <end position="243"/>
    </location>
</feature>
<dbReference type="SUPFAM" id="SSF63491">
    <property type="entry name" value="BAG domain"/>
    <property type="match status" value="1"/>
</dbReference>
<evidence type="ECO:0000256" key="2">
    <source>
        <dbReference type="SAM" id="MobiDB-lite"/>
    </source>
</evidence>
<feature type="compositionally biased region" description="Pro residues" evidence="2">
    <location>
        <begin position="354"/>
        <end position="365"/>
    </location>
</feature>
<evidence type="ECO:0000259" key="3">
    <source>
        <dbReference type="PROSITE" id="PS51035"/>
    </source>
</evidence>
<comment type="caution">
    <text evidence="4">The sequence shown here is derived from an EMBL/GenBank/DDBJ whole genome shotgun (WGS) entry which is preliminary data.</text>
</comment>
<dbReference type="GO" id="GO:0050821">
    <property type="term" value="P:protein stabilization"/>
    <property type="evidence" value="ECO:0007669"/>
    <property type="project" value="TreeGrafter"/>
</dbReference>
<dbReference type="PANTHER" id="PTHR12329:SF5">
    <property type="entry name" value="STARVIN, ISOFORM E"/>
    <property type="match status" value="1"/>
</dbReference>
<feature type="region of interest" description="Disordered" evidence="2">
    <location>
        <begin position="42"/>
        <end position="392"/>
    </location>
</feature>
<feature type="compositionally biased region" description="Basic residues" evidence="2">
    <location>
        <begin position="662"/>
        <end position="678"/>
    </location>
</feature>
<feature type="compositionally biased region" description="Polar residues" evidence="2">
    <location>
        <begin position="619"/>
        <end position="629"/>
    </location>
</feature>
<feature type="compositionally biased region" description="Basic and acidic residues" evidence="2">
    <location>
        <begin position="581"/>
        <end position="603"/>
    </location>
</feature>
<proteinExistence type="predicted"/>
<dbReference type="Gene3D" id="1.20.58.120">
    <property type="entry name" value="BAG domain"/>
    <property type="match status" value="1"/>
</dbReference>
<dbReference type="Proteomes" id="UP001378592">
    <property type="component" value="Unassembled WGS sequence"/>
</dbReference>
<name>A0AAN9W584_9ORTH</name>
<dbReference type="GO" id="GO:0051087">
    <property type="term" value="F:protein-folding chaperone binding"/>
    <property type="evidence" value="ECO:0007669"/>
    <property type="project" value="InterPro"/>
</dbReference>
<evidence type="ECO:0000256" key="1">
    <source>
        <dbReference type="ARBA" id="ARBA00023186"/>
    </source>
</evidence>
<feature type="compositionally biased region" description="Polar residues" evidence="2">
    <location>
        <begin position="43"/>
        <end position="53"/>
    </location>
</feature>
<dbReference type="AlphaFoldDB" id="A0AAN9W584"/>
<evidence type="ECO:0000313" key="4">
    <source>
        <dbReference type="EMBL" id="KAK7869544.1"/>
    </source>
</evidence>
<gene>
    <name evidence="4" type="ORF">R5R35_002312</name>
</gene>
<dbReference type="InterPro" id="IPR036533">
    <property type="entry name" value="BAG_dom_sf"/>
</dbReference>
<feature type="compositionally biased region" description="Polar residues" evidence="2">
    <location>
        <begin position="536"/>
        <end position="549"/>
    </location>
</feature>
<feature type="region of interest" description="Disordered" evidence="2">
    <location>
        <begin position="490"/>
        <end position="678"/>
    </location>
</feature>
<keyword evidence="1" id="KW-0143">Chaperone</keyword>
<feature type="compositionally biased region" description="Low complexity" evidence="2">
    <location>
        <begin position="366"/>
        <end position="376"/>
    </location>
</feature>
<dbReference type="GO" id="GO:0016020">
    <property type="term" value="C:membrane"/>
    <property type="evidence" value="ECO:0007669"/>
    <property type="project" value="TreeGrafter"/>
</dbReference>
<dbReference type="Pfam" id="PF02179">
    <property type="entry name" value="BAG"/>
    <property type="match status" value="1"/>
</dbReference>
<dbReference type="PANTHER" id="PTHR12329">
    <property type="entry name" value="BCL2-ASSOCIATED ATHANOGENE"/>
    <property type="match status" value="1"/>
</dbReference>
<feature type="compositionally biased region" description="Polar residues" evidence="2">
    <location>
        <begin position="244"/>
        <end position="255"/>
    </location>
</feature>
<feature type="compositionally biased region" description="Polar residues" evidence="2">
    <location>
        <begin position="512"/>
        <end position="527"/>
    </location>
</feature>
<feature type="domain" description="BAG" evidence="3">
    <location>
        <begin position="392"/>
        <end position="470"/>
    </location>
</feature>
<keyword evidence="5" id="KW-1185">Reference proteome</keyword>
<organism evidence="4 5">
    <name type="scientific">Gryllus longicercus</name>
    <dbReference type="NCBI Taxonomy" id="2509291"/>
    <lineage>
        <taxon>Eukaryota</taxon>
        <taxon>Metazoa</taxon>
        <taxon>Ecdysozoa</taxon>
        <taxon>Arthropoda</taxon>
        <taxon>Hexapoda</taxon>
        <taxon>Insecta</taxon>
        <taxon>Pterygota</taxon>
        <taxon>Neoptera</taxon>
        <taxon>Polyneoptera</taxon>
        <taxon>Orthoptera</taxon>
        <taxon>Ensifera</taxon>
        <taxon>Gryllidea</taxon>
        <taxon>Grylloidea</taxon>
        <taxon>Gryllidae</taxon>
        <taxon>Gryllinae</taxon>
        <taxon>Gryllus</taxon>
    </lineage>
</organism>
<sequence>MSYSFRNRPKLSDRYRGKSGDEILNELKNQIDEDRKMFFESSPDWNSVQSPGSFSRAGHPLDDMMSRGRQDIRSHLDDLAQRHPEFADHLRCPPWGGEMGASSRGTWGKKRRGSGSSGDDATNQESPMPECSEEASPSRGRSRQNNLPQYGLRNTVDLGQQQQQQQCEDQEKTRGQRSWSAPPDNRTQNPPDPPRFVSRLDIPVNPMPNNPGPDQGKPPVAPKQQPSQQPQQPRVPQQTQQPPNTTNKASQQPGSNVRHIPIFVEGRDEPLLPKAAAGTGDAPTERIFTERVPPQPTTFNYGRPSYFTARQNQQHPSPQMSQTSPQMPQQTAYSQQATPPRARTFAQQQQVPPHHQPPPPPPPQQPKQENTQQQEQSKGAPHPHKQPVGNDPISRVQAIQKDVNELKLKVDNYSGNSRKDKDYMYLDEMLTRNLLKLDNIETEGKDDVRQARKAAIRNIQQCISILESKVPSPVDVCQNSSEDVVKWTEHNGEQSSEQVSGMCPESEIKTTEVCSESSVPQDSQVISGQKMEVENLPQTEVAESSSQSGLAMETEPVEAVNESTQKAKLESDSQEGMVSKQPEKDLAPQDSEKSENVSNKEADSCLQQSDMKVDEKTVTGEQLQEQMEVNTLCGKDIPPVPAGDEKATGSSLTVDGSPNKASKTKSPKGSPKKGKRTT</sequence>
<dbReference type="SMART" id="SM00264">
    <property type="entry name" value="BAG"/>
    <property type="match status" value="1"/>
</dbReference>
<feature type="compositionally biased region" description="Basic and acidic residues" evidence="2">
    <location>
        <begin position="59"/>
        <end position="91"/>
    </location>
</feature>
<dbReference type="InterPro" id="IPR039773">
    <property type="entry name" value="BAG_chaperone_regulator"/>
</dbReference>
<dbReference type="GO" id="GO:0005634">
    <property type="term" value="C:nucleus"/>
    <property type="evidence" value="ECO:0007669"/>
    <property type="project" value="TreeGrafter"/>
</dbReference>
<dbReference type="EMBL" id="JAZDUA010000073">
    <property type="protein sequence ID" value="KAK7869544.1"/>
    <property type="molecule type" value="Genomic_DNA"/>
</dbReference>